<dbReference type="Gene3D" id="3.40.50.2300">
    <property type="match status" value="1"/>
</dbReference>
<dbReference type="Pfam" id="PF00072">
    <property type="entry name" value="Response_reg"/>
    <property type="match status" value="1"/>
</dbReference>
<dbReference type="Pfam" id="PF00486">
    <property type="entry name" value="Trans_reg_C"/>
    <property type="match status" value="1"/>
</dbReference>
<evidence type="ECO:0000313" key="10">
    <source>
        <dbReference type="EMBL" id="ACZ39621.1"/>
    </source>
</evidence>
<feature type="modified residue" description="4-aspartylphosphate" evidence="6">
    <location>
        <position position="52"/>
    </location>
</feature>
<dbReference type="PANTHER" id="PTHR48111:SF1">
    <property type="entry name" value="TWO-COMPONENT RESPONSE REGULATOR ORR33"/>
    <property type="match status" value="1"/>
</dbReference>
<proteinExistence type="predicted"/>
<feature type="DNA-binding region" description="OmpR/PhoB-type" evidence="7">
    <location>
        <begin position="134"/>
        <end position="229"/>
    </location>
</feature>
<evidence type="ECO:0000259" key="8">
    <source>
        <dbReference type="PROSITE" id="PS50110"/>
    </source>
</evidence>
<evidence type="ECO:0000256" key="7">
    <source>
        <dbReference type="PROSITE-ProRule" id="PRU01091"/>
    </source>
</evidence>
<dbReference type="OrthoDB" id="5243815at2"/>
<reference evidence="10 11" key="2">
    <citation type="journal article" date="2010" name="Stand. Genomic Sci.">
        <title>Complete genome sequence of Desulfohalobium retbaense type strain (HR(100)).</title>
        <authorList>
            <person name="Spring S."/>
            <person name="Nolan M."/>
            <person name="Lapidus A."/>
            <person name="Glavina Del Rio T."/>
            <person name="Copeland A."/>
            <person name="Tice H."/>
            <person name="Cheng J.F."/>
            <person name="Lucas S."/>
            <person name="Land M."/>
            <person name="Chen F."/>
            <person name="Bruce D."/>
            <person name="Goodwin L."/>
            <person name="Pitluck S."/>
            <person name="Ivanova N."/>
            <person name="Mavromatis K."/>
            <person name="Mikhailova N."/>
            <person name="Pati A."/>
            <person name="Chen A."/>
            <person name="Palaniappan K."/>
            <person name="Hauser L."/>
            <person name="Chang Y.J."/>
            <person name="Jeffries C.D."/>
            <person name="Munk C."/>
            <person name="Kiss H."/>
            <person name="Chain P."/>
            <person name="Han C."/>
            <person name="Brettin T."/>
            <person name="Detter J.C."/>
            <person name="Schuler E."/>
            <person name="Goker M."/>
            <person name="Rohde M."/>
            <person name="Bristow J."/>
            <person name="Eisen J.A."/>
            <person name="Markowitz V."/>
            <person name="Hugenholtz P."/>
            <person name="Kyrpides N.C."/>
            <person name="Klenk H.P."/>
        </authorList>
    </citation>
    <scope>NUCLEOTIDE SEQUENCE [LARGE SCALE GENOMIC DNA]</scope>
    <source>
        <strain evidence="11">ATCC 49802 / DSM 20745 / S 6022</strain>
    </source>
</reference>
<evidence type="ECO:0000256" key="1">
    <source>
        <dbReference type="ARBA" id="ARBA00022553"/>
    </source>
</evidence>
<dbReference type="InterPro" id="IPR036388">
    <property type="entry name" value="WH-like_DNA-bd_sf"/>
</dbReference>
<feature type="domain" description="Response regulatory" evidence="8">
    <location>
        <begin position="3"/>
        <end position="116"/>
    </location>
</feature>
<dbReference type="GO" id="GO:0005829">
    <property type="term" value="C:cytosol"/>
    <property type="evidence" value="ECO:0007669"/>
    <property type="project" value="TreeGrafter"/>
</dbReference>
<sequence length="236" mass="26735">MTTILLVEDARDLAQVIERELTAAGYRVVLAYDGRTALDLLAREQPDLVVLDWMLPQVDGLEVLRRLRQESPTPVLMLTARSEEVDRVVGLELGADDYLTKPFSMRELLARVRALLRRTDLVRQMLEADRKASTEAVRYGPLALDPVRHIATLDGQELDLTPTEFRLLHLLMRHPGRAFGRSYLLDTIWGDQFVGERSVDNAVLRLRKKLGPLGEAIETVWGVGYRLRATDVREGP</sequence>
<dbReference type="GO" id="GO:0032993">
    <property type="term" value="C:protein-DNA complex"/>
    <property type="evidence" value="ECO:0007669"/>
    <property type="project" value="TreeGrafter"/>
</dbReference>
<keyword evidence="4 7" id="KW-0238">DNA-binding</keyword>
<dbReference type="CDD" id="cd17574">
    <property type="entry name" value="REC_OmpR"/>
    <property type="match status" value="1"/>
</dbReference>
<evidence type="ECO:0000256" key="2">
    <source>
        <dbReference type="ARBA" id="ARBA00023012"/>
    </source>
</evidence>
<dbReference type="SUPFAM" id="SSF52172">
    <property type="entry name" value="CheY-like"/>
    <property type="match status" value="1"/>
</dbReference>
<dbReference type="RefSeq" id="WP_012872667.1">
    <property type="nucleotide sequence ID" value="NC_013523.1"/>
</dbReference>
<dbReference type="EMBL" id="CP001823">
    <property type="protein sequence ID" value="ACZ39621.1"/>
    <property type="molecule type" value="Genomic_DNA"/>
</dbReference>
<dbReference type="SMART" id="SM00862">
    <property type="entry name" value="Trans_reg_C"/>
    <property type="match status" value="1"/>
</dbReference>
<dbReference type="InterPro" id="IPR001867">
    <property type="entry name" value="OmpR/PhoB-type_DNA-bd"/>
</dbReference>
<dbReference type="eggNOG" id="COG0745">
    <property type="taxonomic scope" value="Bacteria"/>
</dbReference>
<dbReference type="STRING" id="479434.Sthe_2197"/>
<dbReference type="FunFam" id="3.40.50.2300:FF:000001">
    <property type="entry name" value="DNA-binding response regulator PhoB"/>
    <property type="match status" value="1"/>
</dbReference>
<dbReference type="InParanoid" id="D1C6J6"/>
<dbReference type="InterPro" id="IPR011006">
    <property type="entry name" value="CheY-like_superfamily"/>
</dbReference>
<dbReference type="Proteomes" id="UP000002027">
    <property type="component" value="Chromosome 1"/>
</dbReference>
<evidence type="ECO:0000256" key="4">
    <source>
        <dbReference type="ARBA" id="ARBA00023125"/>
    </source>
</evidence>
<evidence type="ECO:0000256" key="6">
    <source>
        <dbReference type="PROSITE-ProRule" id="PRU00169"/>
    </source>
</evidence>
<gene>
    <name evidence="10" type="ordered locus">Sthe_2197</name>
</gene>
<dbReference type="CDD" id="cd00383">
    <property type="entry name" value="trans_reg_C"/>
    <property type="match status" value="1"/>
</dbReference>
<dbReference type="GO" id="GO:0000156">
    <property type="term" value="F:phosphorelay response regulator activity"/>
    <property type="evidence" value="ECO:0007669"/>
    <property type="project" value="TreeGrafter"/>
</dbReference>
<reference evidence="11" key="1">
    <citation type="submission" date="2009-11" db="EMBL/GenBank/DDBJ databases">
        <title>The complete chromosome 1 of Sphaerobacter thermophilus DSM 20745.</title>
        <authorList>
            <person name="Lucas S."/>
            <person name="Copeland A."/>
            <person name="Lapidus A."/>
            <person name="Glavina del Rio T."/>
            <person name="Dalin E."/>
            <person name="Tice H."/>
            <person name="Bruce D."/>
            <person name="Goodwin L."/>
            <person name="Pitluck S."/>
            <person name="Kyrpides N."/>
            <person name="Mavromatis K."/>
            <person name="Ivanova N."/>
            <person name="Mikhailova N."/>
            <person name="LaButti K.M."/>
            <person name="Clum A."/>
            <person name="Sun H.I."/>
            <person name="Brettin T."/>
            <person name="Detter J.C."/>
            <person name="Han C."/>
            <person name="Larimer F."/>
            <person name="Land M."/>
            <person name="Hauser L."/>
            <person name="Markowitz V."/>
            <person name="Cheng J.F."/>
            <person name="Hugenholtz P."/>
            <person name="Woyke T."/>
            <person name="Wu D."/>
            <person name="Steenblock K."/>
            <person name="Schneider S."/>
            <person name="Pukall R."/>
            <person name="Goeker M."/>
            <person name="Klenk H.P."/>
            <person name="Eisen J.A."/>
        </authorList>
    </citation>
    <scope>NUCLEOTIDE SEQUENCE [LARGE SCALE GENOMIC DNA]</scope>
    <source>
        <strain evidence="11">ATCC 49802 / DSM 20745 / S 6022</strain>
    </source>
</reference>
<evidence type="ECO:0000313" key="11">
    <source>
        <dbReference type="Proteomes" id="UP000002027"/>
    </source>
</evidence>
<keyword evidence="2" id="KW-0902">Two-component regulatory system</keyword>
<dbReference type="SMART" id="SM00448">
    <property type="entry name" value="REC"/>
    <property type="match status" value="1"/>
</dbReference>
<dbReference type="GO" id="GO:0000976">
    <property type="term" value="F:transcription cis-regulatory region binding"/>
    <property type="evidence" value="ECO:0007669"/>
    <property type="project" value="TreeGrafter"/>
</dbReference>
<dbReference type="InterPro" id="IPR039420">
    <property type="entry name" value="WalR-like"/>
</dbReference>
<dbReference type="Gene3D" id="1.10.10.10">
    <property type="entry name" value="Winged helix-like DNA-binding domain superfamily/Winged helix DNA-binding domain"/>
    <property type="match status" value="1"/>
</dbReference>
<dbReference type="InterPro" id="IPR016032">
    <property type="entry name" value="Sig_transdc_resp-reg_C-effctor"/>
</dbReference>
<keyword evidence="11" id="KW-1185">Reference proteome</keyword>
<protein>
    <submittedName>
        <fullName evidence="10">Two component transcriptional regulator, winged helix family</fullName>
    </submittedName>
</protein>
<dbReference type="InterPro" id="IPR001789">
    <property type="entry name" value="Sig_transdc_resp-reg_receiver"/>
</dbReference>
<dbReference type="PROSITE" id="PS51755">
    <property type="entry name" value="OMPR_PHOB"/>
    <property type="match status" value="1"/>
</dbReference>
<name>D1C6J6_SPHTD</name>
<evidence type="ECO:0000256" key="3">
    <source>
        <dbReference type="ARBA" id="ARBA00023015"/>
    </source>
</evidence>
<dbReference type="HOGENOM" id="CLU_000445_30_4_0"/>
<feature type="domain" description="OmpR/PhoB-type" evidence="9">
    <location>
        <begin position="134"/>
        <end position="229"/>
    </location>
</feature>
<keyword evidence="5" id="KW-0804">Transcription</keyword>
<dbReference type="SUPFAM" id="SSF46894">
    <property type="entry name" value="C-terminal effector domain of the bipartite response regulators"/>
    <property type="match status" value="1"/>
</dbReference>
<evidence type="ECO:0000256" key="5">
    <source>
        <dbReference type="ARBA" id="ARBA00023163"/>
    </source>
</evidence>
<dbReference type="PROSITE" id="PS50110">
    <property type="entry name" value="RESPONSE_REGULATORY"/>
    <property type="match status" value="1"/>
</dbReference>
<dbReference type="AlphaFoldDB" id="D1C6J6"/>
<dbReference type="KEGG" id="sti:Sthe_2197"/>
<evidence type="ECO:0000259" key="9">
    <source>
        <dbReference type="PROSITE" id="PS51755"/>
    </source>
</evidence>
<accession>D1C6J6</accession>
<keyword evidence="3" id="KW-0805">Transcription regulation</keyword>
<keyword evidence="1 6" id="KW-0597">Phosphoprotein</keyword>
<dbReference type="Gene3D" id="6.10.250.690">
    <property type="match status" value="1"/>
</dbReference>
<organism evidence="10 11">
    <name type="scientific">Sphaerobacter thermophilus (strain ATCC 49802 / DSM 20745 / KCCM 41009 / NCIMB 13125 / S 6022)</name>
    <dbReference type="NCBI Taxonomy" id="479434"/>
    <lineage>
        <taxon>Bacteria</taxon>
        <taxon>Pseudomonadati</taxon>
        <taxon>Thermomicrobiota</taxon>
        <taxon>Thermomicrobia</taxon>
        <taxon>Sphaerobacterales</taxon>
        <taxon>Sphaerobacterineae</taxon>
        <taxon>Sphaerobacteraceae</taxon>
        <taxon>Sphaerobacter</taxon>
    </lineage>
</organism>
<dbReference type="PANTHER" id="PTHR48111">
    <property type="entry name" value="REGULATOR OF RPOS"/>
    <property type="match status" value="1"/>
</dbReference>
<dbReference type="GO" id="GO:0006355">
    <property type="term" value="P:regulation of DNA-templated transcription"/>
    <property type="evidence" value="ECO:0007669"/>
    <property type="project" value="InterPro"/>
</dbReference>